<proteinExistence type="predicted"/>
<name>A0A1L5P8G1_RHIET</name>
<dbReference type="EMBL" id="CP017241">
    <property type="protein sequence ID" value="APO76435.1"/>
    <property type="molecule type" value="Genomic_DNA"/>
</dbReference>
<sequence>MPTTMTNGRNDRPFPTGRDIGNSVTAGLNDQECEGSDENHSPVAGKRDDAQSNEIACFGLYRDLSRSGSLRYGIGRSVDPPRPWLESWRHVGLDVADTAILDEA</sequence>
<evidence type="ECO:0000313" key="3">
    <source>
        <dbReference type="Proteomes" id="UP000185109"/>
    </source>
</evidence>
<accession>A0A1L5P8G1</accession>
<dbReference type="RefSeq" id="WP_074062611.1">
    <property type="nucleotide sequence ID" value="NZ_CP017241.1"/>
</dbReference>
<feature type="region of interest" description="Disordered" evidence="1">
    <location>
        <begin position="1"/>
        <end position="49"/>
    </location>
</feature>
<reference evidence="2 3" key="1">
    <citation type="submission" date="2016-09" db="EMBL/GenBank/DDBJ databases">
        <title>The complete genome sequences of Rhizobium gallicum, symbiovars gallicum and phaseoli, symbionts associated to common bean (Phaseolus vulgaris).</title>
        <authorList>
            <person name="Bustos P."/>
            <person name="Santamaria R.I."/>
            <person name="Perez-Carrascal O.M."/>
            <person name="Juarez S."/>
            <person name="Lozano L."/>
            <person name="Martinez-Flores I."/>
            <person name="Martinez-Romero E."/>
            <person name="Cevallos M."/>
            <person name="Romero D."/>
            <person name="Davila G."/>
            <person name="Gonzalez V."/>
        </authorList>
    </citation>
    <scope>NUCLEOTIDE SEQUENCE [LARGE SCALE GENOMIC DNA]</scope>
    <source>
        <strain evidence="2 3">8C-3</strain>
    </source>
</reference>
<protein>
    <submittedName>
        <fullName evidence="2">Uncharacterized protein</fullName>
    </submittedName>
</protein>
<dbReference type="Proteomes" id="UP000185109">
    <property type="component" value="Chromosome"/>
</dbReference>
<organism evidence="2 3">
    <name type="scientific">Rhizobium etli 8C-3</name>
    <dbReference type="NCBI Taxonomy" id="538025"/>
    <lineage>
        <taxon>Bacteria</taxon>
        <taxon>Pseudomonadati</taxon>
        <taxon>Pseudomonadota</taxon>
        <taxon>Alphaproteobacteria</taxon>
        <taxon>Hyphomicrobiales</taxon>
        <taxon>Rhizobiaceae</taxon>
        <taxon>Rhizobium/Agrobacterium group</taxon>
        <taxon>Rhizobium</taxon>
    </lineage>
</organism>
<dbReference type="AlphaFoldDB" id="A0A1L5P8G1"/>
<feature type="compositionally biased region" description="Basic and acidic residues" evidence="1">
    <location>
        <begin position="37"/>
        <end position="49"/>
    </location>
</feature>
<evidence type="ECO:0000256" key="1">
    <source>
        <dbReference type="SAM" id="MobiDB-lite"/>
    </source>
</evidence>
<evidence type="ECO:0000313" key="2">
    <source>
        <dbReference type="EMBL" id="APO76435.1"/>
    </source>
</evidence>
<gene>
    <name evidence="2" type="ORF">AM571_CH03644</name>
</gene>